<dbReference type="Pfam" id="PF01706">
    <property type="entry name" value="FliG_C"/>
    <property type="match status" value="1"/>
</dbReference>
<dbReference type="PANTHER" id="PTHR30534">
    <property type="entry name" value="FLAGELLAR MOTOR SWITCH PROTEIN FLIG"/>
    <property type="match status" value="1"/>
</dbReference>
<proteinExistence type="inferred from homology"/>
<dbReference type="PANTHER" id="PTHR30534:SF0">
    <property type="entry name" value="FLAGELLAR MOTOR SWITCH PROTEIN FLIG"/>
    <property type="match status" value="1"/>
</dbReference>
<dbReference type="Pfam" id="PF14842">
    <property type="entry name" value="FliG_N"/>
    <property type="match status" value="1"/>
</dbReference>
<name>A0A0G3X3W7_9SPHN</name>
<keyword evidence="6" id="KW-0145">Chemotaxis</keyword>
<dbReference type="GO" id="GO:0003774">
    <property type="term" value="F:cytoskeletal motor activity"/>
    <property type="evidence" value="ECO:0007669"/>
    <property type="project" value="InterPro"/>
</dbReference>
<keyword evidence="8" id="KW-0472">Membrane</keyword>
<dbReference type="Proteomes" id="UP000037643">
    <property type="component" value="Chromosome"/>
</dbReference>
<dbReference type="GO" id="GO:0009425">
    <property type="term" value="C:bacterial-type flagellum basal body"/>
    <property type="evidence" value="ECO:0007669"/>
    <property type="project" value="UniProtKB-SubCell"/>
</dbReference>
<evidence type="ECO:0000256" key="4">
    <source>
        <dbReference type="ARBA" id="ARBA00021870"/>
    </source>
</evidence>
<keyword evidence="5" id="KW-1003">Cell membrane</keyword>
<sequence length="339" mass="36252">MMSAPIEFDGADRAAVMVMLLGEEEAARLLAGLSPEELRMLGAKMCEMGDIGPAAIADAIANFASTAGNAGISAHGRVDEVRKMMTGALGEVKADSIMRRVAPPENAPRTPALEIAQWLEPEVLIPLVQDEHPQAIAVLLVQLEPATAAAVLAGLPEALHTPVVHRIAKLGPVSPEAITILEETLAARISGVHGIKRLDMGGVREAADIINSAARSMEKRVMPGITKLDKKLARDLESELFKFEHLLELDQQMMGQLLREVESELLIDALKGIEETQREVFFGAMSSRAADGLRDEIEERGRIKRADVEAAQKAIIAVAKKLAADGTIVIGAGGDDDYV</sequence>
<evidence type="ECO:0000256" key="5">
    <source>
        <dbReference type="ARBA" id="ARBA00022475"/>
    </source>
</evidence>
<keyword evidence="9" id="KW-0975">Bacterial flagellum</keyword>
<evidence type="ECO:0000256" key="7">
    <source>
        <dbReference type="ARBA" id="ARBA00022779"/>
    </source>
</evidence>
<evidence type="ECO:0000259" key="12">
    <source>
        <dbReference type="Pfam" id="PF14841"/>
    </source>
</evidence>
<comment type="function">
    <text evidence="10">FliG is one of three proteins (FliG, FliN, FliM) that forms the rotor-mounted switch complex (C ring), located at the base of the basal body. This complex interacts with the CheY and CheZ chemotaxis proteins, in addition to contacting components of the motor that determine the direction of flagellar rotation.</text>
</comment>
<evidence type="ECO:0000259" key="13">
    <source>
        <dbReference type="Pfam" id="PF14842"/>
    </source>
</evidence>
<keyword evidence="14" id="KW-0969">Cilium</keyword>
<evidence type="ECO:0000256" key="9">
    <source>
        <dbReference type="ARBA" id="ARBA00023143"/>
    </source>
</evidence>
<dbReference type="PATRIC" id="fig|543877.4.peg.131"/>
<dbReference type="KEGG" id="amx:AM2010_130"/>
<dbReference type="STRING" id="543877.AM2010_130"/>
<feature type="domain" description="Flagellar motor switch protein FliG C-terminal" evidence="11">
    <location>
        <begin position="225"/>
        <end position="330"/>
    </location>
</feature>
<gene>
    <name evidence="14" type="ORF">AM2010_130</name>
</gene>
<keyword evidence="14" id="KW-0966">Cell projection</keyword>
<keyword evidence="15" id="KW-1185">Reference proteome</keyword>
<comment type="subcellular location">
    <subcellularLocation>
        <location evidence="1">Bacterial flagellum basal body</location>
    </subcellularLocation>
    <subcellularLocation>
        <location evidence="2">Cell membrane</location>
        <topology evidence="2">Peripheral membrane protein</topology>
        <orientation evidence="2">Cytoplasmic side</orientation>
    </subcellularLocation>
</comment>
<keyword evidence="14" id="KW-0282">Flagellum</keyword>
<evidence type="ECO:0000256" key="1">
    <source>
        <dbReference type="ARBA" id="ARBA00004117"/>
    </source>
</evidence>
<organism evidence="14 15">
    <name type="scientific">Pelagerythrobacter marensis</name>
    <dbReference type="NCBI Taxonomy" id="543877"/>
    <lineage>
        <taxon>Bacteria</taxon>
        <taxon>Pseudomonadati</taxon>
        <taxon>Pseudomonadota</taxon>
        <taxon>Alphaproteobacteria</taxon>
        <taxon>Sphingomonadales</taxon>
        <taxon>Erythrobacteraceae</taxon>
        <taxon>Pelagerythrobacter</taxon>
    </lineage>
</organism>
<dbReference type="InterPro" id="IPR028263">
    <property type="entry name" value="FliG_N"/>
</dbReference>
<dbReference type="EMBL" id="CP011805">
    <property type="protein sequence ID" value="AKM06220.1"/>
    <property type="molecule type" value="Genomic_DNA"/>
</dbReference>
<comment type="similarity">
    <text evidence="3">Belongs to the FliG family.</text>
</comment>
<evidence type="ECO:0000256" key="8">
    <source>
        <dbReference type="ARBA" id="ARBA00023136"/>
    </source>
</evidence>
<evidence type="ECO:0000256" key="3">
    <source>
        <dbReference type="ARBA" id="ARBA00010299"/>
    </source>
</evidence>
<dbReference type="Pfam" id="PF14841">
    <property type="entry name" value="FliG_M"/>
    <property type="match status" value="1"/>
</dbReference>
<dbReference type="GO" id="GO:0071973">
    <property type="term" value="P:bacterial-type flagellum-dependent cell motility"/>
    <property type="evidence" value="ECO:0007669"/>
    <property type="project" value="InterPro"/>
</dbReference>
<dbReference type="InterPro" id="IPR000090">
    <property type="entry name" value="Flg_Motor_Flig"/>
</dbReference>
<evidence type="ECO:0000313" key="14">
    <source>
        <dbReference type="EMBL" id="AKM06220.1"/>
    </source>
</evidence>
<evidence type="ECO:0000256" key="2">
    <source>
        <dbReference type="ARBA" id="ARBA00004413"/>
    </source>
</evidence>
<evidence type="ECO:0000256" key="10">
    <source>
        <dbReference type="ARBA" id="ARBA00025598"/>
    </source>
</evidence>
<keyword evidence="7" id="KW-0283">Flagellar rotation</keyword>
<evidence type="ECO:0000256" key="6">
    <source>
        <dbReference type="ARBA" id="ARBA00022500"/>
    </source>
</evidence>
<evidence type="ECO:0000313" key="15">
    <source>
        <dbReference type="Proteomes" id="UP000037643"/>
    </source>
</evidence>
<dbReference type="InterPro" id="IPR032779">
    <property type="entry name" value="FliG_M"/>
</dbReference>
<evidence type="ECO:0000259" key="11">
    <source>
        <dbReference type="Pfam" id="PF01706"/>
    </source>
</evidence>
<dbReference type="PRINTS" id="PR00954">
    <property type="entry name" value="FLGMOTORFLIG"/>
</dbReference>
<dbReference type="SUPFAM" id="SSF48029">
    <property type="entry name" value="FliG"/>
    <property type="match status" value="2"/>
</dbReference>
<dbReference type="InterPro" id="IPR023087">
    <property type="entry name" value="Flg_Motor_Flig_C"/>
</dbReference>
<dbReference type="NCBIfam" id="TIGR00207">
    <property type="entry name" value="fliG"/>
    <property type="match status" value="1"/>
</dbReference>
<accession>A0A0G3X3W7</accession>
<dbReference type="AlphaFoldDB" id="A0A0G3X3W7"/>
<dbReference type="GO" id="GO:0006935">
    <property type="term" value="P:chemotaxis"/>
    <property type="evidence" value="ECO:0007669"/>
    <property type="project" value="UniProtKB-KW"/>
</dbReference>
<feature type="domain" description="Flagellar motor switch protein FliG middle" evidence="12">
    <location>
        <begin position="121"/>
        <end position="193"/>
    </location>
</feature>
<protein>
    <recommendedName>
        <fullName evidence="4">Flagellar motor switch protein FliG</fullName>
    </recommendedName>
</protein>
<reference evidence="14 15" key="1">
    <citation type="submission" date="2015-06" db="EMBL/GenBank/DDBJ databases">
        <authorList>
            <person name="Kim K.M."/>
        </authorList>
    </citation>
    <scope>NUCLEOTIDE SEQUENCE [LARGE SCALE GENOMIC DNA]</scope>
    <source>
        <strain evidence="14 15">KCTC 22370</strain>
    </source>
</reference>
<dbReference type="InterPro" id="IPR011002">
    <property type="entry name" value="FliG_a-hlx"/>
</dbReference>
<dbReference type="GO" id="GO:0005886">
    <property type="term" value="C:plasma membrane"/>
    <property type="evidence" value="ECO:0007669"/>
    <property type="project" value="UniProtKB-SubCell"/>
</dbReference>
<dbReference type="Gene3D" id="1.10.220.30">
    <property type="match status" value="3"/>
</dbReference>
<feature type="domain" description="Flagellar motor switch protein FliG N-terminal" evidence="13">
    <location>
        <begin position="9"/>
        <end position="105"/>
    </location>
</feature>